<evidence type="ECO:0000256" key="6">
    <source>
        <dbReference type="PROSITE-ProRule" id="PRU01240"/>
    </source>
</evidence>
<evidence type="ECO:0000256" key="1">
    <source>
        <dbReference type="ARBA" id="ARBA00011073"/>
    </source>
</evidence>
<dbReference type="Pfam" id="PF00082">
    <property type="entry name" value="Peptidase_S8"/>
    <property type="match status" value="1"/>
</dbReference>
<keyword evidence="2 6" id="KW-0645">Protease</keyword>
<keyword evidence="4 6" id="KW-0378">Hydrolase</keyword>
<gene>
    <name evidence="9" type="ORF">GCM10009093_08330</name>
</gene>
<feature type="active site" description="Charge relay system" evidence="6">
    <location>
        <position position="73"/>
    </location>
</feature>
<dbReference type="InterPro" id="IPR050131">
    <property type="entry name" value="Peptidase_S8_subtilisin-like"/>
</dbReference>
<feature type="active site" description="Charge relay system" evidence="6">
    <location>
        <position position="39"/>
    </location>
</feature>
<dbReference type="InterPro" id="IPR015500">
    <property type="entry name" value="Peptidase_S8_subtilisin-rel"/>
</dbReference>
<dbReference type="RefSeq" id="WP_341771042.1">
    <property type="nucleotide sequence ID" value="NZ_JAASQT010000001.1"/>
</dbReference>
<evidence type="ECO:0000256" key="4">
    <source>
        <dbReference type="ARBA" id="ARBA00022801"/>
    </source>
</evidence>
<dbReference type="Proteomes" id="UP001500791">
    <property type="component" value="Unassembled WGS sequence"/>
</dbReference>
<keyword evidence="3" id="KW-0732">Signal</keyword>
<dbReference type="InterPro" id="IPR022398">
    <property type="entry name" value="Peptidase_S8_His-AS"/>
</dbReference>
<dbReference type="PANTHER" id="PTHR43806">
    <property type="entry name" value="PEPTIDASE S8"/>
    <property type="match status" value="1"/>
</dbReference>
<dbReference type="InterPro" id="IPR023828">
    <property type="entry name" value="Peptidase_S8_Ser-AS"/>
</dbReference>
<evidence type="ECO:0000256" key="2">
    <source>
        <dbReference type="ARBA" id="ARBA00022670"/>
    </source>
</evidence>
<keyword evidence="10" id="KW-1185">Reference proteome</keyword>
<keyword evidence="5 6" id="KW-0720">Serine protease</keyword>
<dbReference type="SUPFAM" id="SSF52743">
    <property type="entry name" value="Subtilisin-like"/>
    <property type="match status" value="1"/>
</dbReference>
<dbReference type="PANTHER" id="PTHR43806:SF11">
    <property type="entry name" value="CEREVISIN-RELATED"/>
    <property type="match status" value="1"/>
</dbReference>
<dbReference type="InterPro" id="IPR023827">
    <property type="entry name" value="Peptidase_S8_Asp-AS"/>
</dbReference>
<dbReference type="PROSITE" id="PS51892">
    <property type="entry name" value="SUBTILASE"/>
    <property type="match status" value="1"/>
</dbReference>
<dbReference type="InterPro" id="IPR034061">
    <property type="entry name" value="Peptidases_S8_Autotransporter"/>
</dbReference>
<comment type="similarity">
    <text evidence="1 6 7">Belongs to the peptidase S8 family.</text>
</comment>
<accession>A0ABP3HXF8</accession>
<evidence type="ECO:0000313" key="10">
    <source>
        <dbReference type="Proteomes" id="UP001500791"/>
    </source>
</evidence>
<dbReference type="InterPro" id="IPR036852">
    <property type="entry name" value="Peptidase_S8/S53_dom_sf"/>
</dbReference>
<evidence type="ECO:0000313" key="9">
    <source>
        <dbReference type="EMBL" id="GAA0383725.1"/>
    </source>
</evidence>
<reference evidence="10" key="1">
    <citation type="journal article" date="2019" name="Int. J. Syst. Evol. Microbiol.">
        <title>The Global Catalogue of Microorganisms (GCM) 10K type strain sequencing project: providing services to taxonomists for standard genome sequencing and annotation.</title>
        <authorList>
            <consortium name="The Broad Institute Genomics Platform"/>
            <consortium name="The Broad Institute Genome Sequencing Center for Infectious Disease"/>
            <person name="Wu L."/>
            <person name="Ma J."/>
        </authorList>
    </citation>
    <scope>NUCLEOTIDE SEQUENCE [LARGE SCALE GENOMIC DNA]</scope>
    <source>
        <strain evidence="10">JCM 13476</strain>
    </source>
</reference>
<name>A0ABP3HXF8_9CAUL</name>
<feature type="active site" description="Charge relay system" evidence="6">
    <location>
        <position position="244"/>
    </location>
</feature>
<feature type="domain" description="Peptidase S8/S53" evidence="8">
    <location>
        <begin position="30"/>
        <end position="290"/>
    </location>
</feature>
<dbReference type="EMBL" id="BAAAEJ010000003">
    <property type="protein sequence ID" value="GAA0383725.1"/>
    <property type="molecule type" value="Genomic_DNA"/>
</dbReference>
<dbReference type="PROSITE" id="PS00136">
    <property type="entry name" value="SUBTILASE_ASP"/>
    <property type="match status" value="1"/>
</dbReference>
<dbReference type="InterPro" id="IPR000209">
    <property type="entry name" value="Peptidase_S8/S53_dom"/>
</dbReference>
<evidence type="ECO:0000256" key="5">
    <source>
        <dbReference type="ARBA" id="ARBA00022825"/>
    </source>
</evidence>
<evidence type="ECO:0000256" key="7">
    <source>
        <dbReference type="RuleBase" id="RU003355"/>
    </source>
</evidence>
<dbReference type="Gene3D" id="3.40.50.200">
    <property type="entry name" value="Peptidase S8/S53 domain"/>
    <property type="match status" value="1"/>
</dbReference>
<dbReference type="PROSITE" id="PS00137">
    <property type="entry name" value="SUBTILASE_HIS"/>
    <property type="match status" value="1"/>
</dbReference>
<dbReference type="CDD" id="cd04848">
    <property type="entry name" value="Peptidases_S8_Autotransporter_serine_protease_like"/>
    <property type="match status" value="1"/>
</dbReference>
<dbReference type="PROSITE" id="PS00138">
    <property type="entry name" value="SUBTILASE_SER"/>
    <property type="match status" value="1"/>
</dbReference>
<evidence type="ECO:0000256" key="3">
    <source>
        <dbReference type="ARBA" id="ARBA00022729"/>
    </source>
</evidence>
<sequence length="705" mass="74390">MPDVNSREYTRNWGIADAKAISAWQTGATGRGVSVAVIDSGMTANHPDLGINVSAASTDIVMGRNTLESPDRHGTRVASVIAAPHNGRGTIGVAHESTILAIRADVSECTKPEDDVCFKSSDLARALDYAVANGARIINMSLGGESSMGFTFEQALLRAVNAGAIIAISSGNEGEVNPSWPGRYATDPRFAGSIIVVGSHGVTGGMSSFSNRAGVNQTAYISAPGEKIIADCGDTSCWEISGTSFSSPAVAGAMALLKQAFPNLSGREIVDILLTSATDAGDTGTDIVWGRGKLDIERAFQPIGRTSSPSATSATAIGLDVPPGTYAGAAFGDAISRTDSLGTIAYDQYSRLFTVNLAGSYRAAPRRSFQPDLAPPTVQTRVTALGPAGSTLSLSAAQPMLEPEPLLPRHDLYSAPWLGTETRREAMVAIDTPHVSFAAWQGEGGARSPFRTGAGDGFTALAQANHAVRGSLNFQDETLGHFNVTAESGGGDRRAPLQSVERDAAKYARFGLDWRKGAGGLSFSLGQLDERMGPLGAYMPTSSDLALPANTTFAAIGGNWQMANGLAFVAEGGIGSTAIDGRFMSLEDKAISSNWRLQMLALCPFELLGCQQLSWQISQPLRVESGTFSATLADTPLDYFDPVTFSVRRFSASPSGRQIDFSMRSIHALSDGATLQFEATAIRNEQHQRDAKPGYAFLAHWRRAF</sequence>
<comment type="caution">
    <text evidence="9">The sequence shown here is derived from an EMBL/GenBank/DDBJ whole genome shotgun (WGS) entry which is preliminary data.</text>
</comment>
<proteinExistence type="inferred from homology"/>
<evidence type="ECO:0000259" key="8">
    <source>
        <dbReference type="Pfam" id="PF00082"/>
    </source>
</evidence>
<protein>
    <recommendedName>
        <fullName evidence="8">Peptidase S8/S53 domain-containing protein</fullName>
    </recommendedName>
</protein>
<dbReference type="PRINTS" id="PR00723">
    <property type="entry name" value="SUBTILISIN"/>
</dbReference>
<organism evidence="9 10">
    <name type="scientific">Brevundimonas terrae</name>
    <dbReference type="NCBI Taxonomy" id="363631"/>
    <lineage>
        <taxon>Bacteria</taxon>
        <taxon>Pseudomonadati</taxon>
        <taxon>Pseudomonadota</taxon>
        <taxon>Alphaproteobacteria</taxon>
        <taxon>Caulobacterales</taxon>
        <taxon>Caulobacteraceae</taxon>
        <taxon>Brevundimonas</taxon>
    </lineage>
</organism>